<reference evidence="1" key="1">
    <citation type="submission" date="2014-11" db="EMBL/GenBank/DDBJ databases">
        <authorList>
            <person name="Amaro Gonzalez C."/>
        </authorList>
    </citation>
    <scope>NUCLEOTIDE SEQUENCE</scope>
</reference>
<reference evidence="1" key="2">
    <citation type="journal article" date="2015" name="Fish Shellfish Immunol.">
        <title>Early steps in the European eel (Anguilla anguilla)-Vibrio vulnificus interaction in the gills: Role of the RtxA13 toxin.</title>
        <authorList>
            <person name="Callol A."/>
            <person name="Pajuelo D."/>
            <person name="Ebbesson L."/>
            <person name="Teles M."/>
            <person name="MacKenzie S."/>
            <person name="Amaro C."/>
        </authorList>
    </citation>
    <scope>NUCLEOTIDE SEQUENCE</scope>
</reference>
<sequence length="56" mass="6444">MHTVKRNADRNNKFQVICHVALRLYCRAHDPIWIQPSVEEAAGKCKGAMHCLIRNV</sequence>
<dbReference type="AlphaFoldDB" id="A0A0E9QVC3"/>
<accession>A0A0E9QVC3</accession>
<name>A0A0E9QVC3_ANGAN</name>
<dbReference type="EMBL" id="GBXM01088514">
    <property type="protein sequence ID" value="JAH20063.1"/>
    <property type="molecule type" value="Transcribed_RNA"/>
</dbReference>
<proteinExistence type="predicted"/>
<protein>
    <submittedName>
        <fullName evidence="1">Uncharacterized protein</fullName>
    </submittedName>
</protein>
<organism evidence="1">
    <name type="scientific">Anguilla anguilla</name>
    <name type="common">European freshwater eel</name>
    <name type="synonym">Muraena anguilla</name>
    <dbReference type="NCBI Taxonomy" id="7936"/>
    <lineage>
        <taxon>Eukaryota</taxon>
        <taxon>Metazoa</taxon>
        <taxon>Chordata</taxon>
        <taxon>Craniata</taxon>
        <taxon>Vertebrata</taxon>
        <taxon>Euteleostomi</taxon>
        <taxon>Actinopterygii</taxon>
        <taxon>Neopterygii</taxon>
        <taxon>Teleostei</taxon>
        <taxon>Anguilliformes</taxon>
        <taxon>Anguillidae</taxon>
        <taxon>Anguilla</taxon>
    </lineage>
</organism>
<evidence type="ECO:0000313" key="1">
    <source>
        <dbReference type="EMBL" id="JAH20063.1"/>
    </source>
</evidence>